<feature type="transmembrane region" description="Helical" evidence="3">
    <location>
        <begin position="75"/>
        <end position="99"/>
    </location>
</feature>
<keyword evidence="3" id="KW-1133">Transmembrane helix</keyword>
<evidence type="ECO:0000256" key="2">
    <source>
        <dbReference type="SAM" id="MobiDB-lite"/>
    </source>
</evidence>
<dbReference type="InterPro" id="IPR029051">
    <property type="entry name" value="DUF4352"/>
</dbReference>
<feature type="domain" description="DUF4352" evidence="4">
    <location>
        <begin position="162"/>
        <end position="235"/>
    </location>
</feature>
<dbReference type="OrthoDB" id="4424606at2"/>
<feature type="compositionally biased region" description="Polar residues" evidence="2">
    <location>
        <begin position="122"/>
        <end position="131"/>
    </location>
</feature>
<sequence>MTTPQEPNETPENSAGQQPSFPHASNPFAVPQANYNAQQPAGYPQGQPQFNPQGYPQNFGQMPQQPKKNSGCLKWGLIIVGIFVLLTIISVIIAVVAFVNNSDSSSSGQATSTTQNADAVGGTQNADNLSVGDTFNGSDGLKITVSSFEVIETPILGPHSCALITYVNEGSGEANFEQFFDWSLQNPSGVIDQPTYAGENDLQSGKLAPGGTVSGNVCFDTTEPGEYSLTYEPTLSLFSTDKATWKAPL</sequence>
<keyword evidence="1" id="KW-0732">Signal</keyword>
<organism evidence="5 6">
    <name type="scientific">Corynebacterium canis</name>
    <dbReference type="NCBI Taxonomy" id="679663"/>
    <lineage>
        <taxon>Bacteria</taxon>
        <taxon>Bacillati</taxon>
        <taxon>Actinomycetota</taxon>
        <taxon>Actinomycetes</taxon>
        <taxon>Mycobacteriales</taxon>
        <taxon>Corynebacteriaceae</taxon>
        <taxon>Corynebacterium</taxon>
    </lineage>
</organism>
<feature type="compositionally biased region" description="Low complexity" evidence="2">
    <location>
        <begin position="37"/>
        <end position="49"/>
    </location>
</feature>
<evidence type="ECO:0000256" key="1">
    <source>
        <dbReference type="ARBA" id="ARBA00022729"/>
    </source>
</evidence>
<feature type="compositionally biased region" description="Polar residues" evidence="2">
    <location>
        <begin position="1"/>
        <end position="20"/>
    </location>
</feature>
<feature type="region of interest" description="Disordered" evidence="2">
    <location>
        <begin position="103"/>
        <end position="131"/>
    </location>
</feature>
<dbReference type="AlphaFoldDB" id="A0A5C5TT65"/>
<dbReference type="EMBL" id="VOHM01000055">
    <property type="protein sequence ID" value="TWT16886.1"/>
    <property type="molecule type" value="Genomic_DNA"/>
</dbReference>
<name>A0A5C5TT65_9CORY</name>
<dbReference type="InterPro" id="IPR029050">
    <property type="entry name" value="Immunoprotect_excell_Ig-like"/>
</dbReference>
<dbReference type="Gene3D" id="2.60.40.1240">
    <property type="match status" value="1"/>
</dbReference>
<dbReference type="Proteomes" id="UP000320791">
    <property type="component" value="Unassembled WGS sequence"/>
</dbReference>
<gene>
    <name evidence="5" type="ORF">FRX94_13055</name>
</gene>
<dbReference type="Pfam" id="PF11611">
    <property type="entry name" value="DUF4352"/>
    <property type="match status" value="1"/>
</dbReference>
<protein>
    <submittedName>
        <fullName evidence="5">DUF4352 domain-containing protein</fullName>
    </submittedName>
</protein>
<dbReference type="RefSeq" id="WP_146325779.1">
    <property type="nucleotide sequence ID" value="NZ_VOHM01000055.1"/>
</dbReference>
<keyword evidence="6" id="KW-1185">Reference proteome</keyword>
<keyword evidence="3" id="KW-0472">Membrane</keyword>
<feature type="compositionally biased region" description="Polar residues" evidence="2">
    <location>
        <begin position="50"/>
        <end position="66"/>
    </location>
</feature>
<reference evidence="5 6" key="1">
    <citation type="submission" date="2019-08" db="EMBL/GenBank/DDBJ databases">
        <authorList>
            <person name="Lei W."/>
        </authorList>
    </citation>
    <scope>NUCLEOTIDE SEQUENCE [LARGE SCALE GENOMIC DNA]</scope>
    <source>
        <strain evidence="5 6">CCUG 58627</strain>
    </source>
</reference>
<evidence type="ECO:0000259" key="4">
    <source>
        <dbReference type="Pfam" id="PF11611"/>
    </source>
</evidence>
<accession>A0A5C5TT65</accession>
<feature type="compositionally biased region" description="Low complexity" evidence="2">
    <location>
        <begin position="103"/>
        <end position="116"/>
    </location>
</feature>
<feature type="region of interest" description="Disordered" evidence="2">
    <location>
        <begin position="1"/>
        <end position="66"/>
    </location>
</feature>
<comment type="caution">
    <text evidence="5">The sequence shown here is derived from an EMBL/GenBank/DDBJ whole genome shotgun (WGS) entry which is preliminary data.</text>
</comment>
<evidence type="ECO:0000313" key="5">
    <source>
        <dbReference type="EMBL" id="TWT16886.1"/>
    </source>
</evidence>
<evidence type="ECO:0000256" key="3">
    <source>
        <dbReference type="SAM" id="Phobius"/>
    </source>
</evidence>
<evidence type="ECO:0000313" key="6">
    <source>
        <dbReference type="Proteomes" id="UP000320791"/>
    </source>
</evidence>
<proteinExistence type="predicted"/>
<keyword evidence="3" id="KW-0812">Transmembrane</keyword>